<dbReference type="AlphaFoldDB" id="S9PCY2"/>
<comment type="caution">
    <text evidence="3">The sequence shown here is derived from an EMBL/GenBank/DDBJ whole genome shotgun (WGS) entry which is preliminary data.</text>
</comment>
<name>S9PCY2_CYSF2</name>
<evidence type="ECO:0000313" key="3">
    <source>
        <dbReference type="EMBL" id="EPX62245.1"/>
    </source>
</evidence>
<gene>
    <name evidence="3" type="ORF">D187_008432</name>
</gene>
<keyword evidence="4" id="KW-1185">Reference proteome</keyword>
<dbReference type="Proteomes" id="UP000011682">
    <property type="component" value="Unassembled WGS sequence"/>
</dbReference>
<dbReference type="EMBL" id="ANAH02000007">
    <property type="protein sequence ID" value="EPX62245.1"/>
    <property type="molecule type" value="Genomic_DNA"/>
</dbReference>
<reference evidence="3" key="1">
    <citation type="submission" date="2013-05" db="EMBL/GenBank/DDBJ databases">
        <title>Genome assembly of Cystobacter fuscus DSM 2262.</title>
        <authorList>
            <person name="Sharma G."/>
            <person name="Khatri I."/>
            <person name="Kaur C."/>
            <person name="Mayilraj S."/>
            <person name="Subramanian S."/>
        </authorList>
    </citation>
    <scope>NUCLEOTIDE SEQUENCE [LARGE SCALE GENOMIC DNA]</scope>
    <source>
        <strain evidence="3">DSM 2262</strain>
    </source>
</reference>
<accession>S9PCY2</accession>
<evidence type="ECO:0000313" key="4">
    <source>
        <dbReference type="Proteomes" id="UP000011682"/>
    </source>
</evidence>
<feature type="region of interest" description="Disordered" evidence="2">
    <location>
        <begin position="1"/>
        <end position="33"/>
    </location>
</feature>
<sequence length="331" mass="37139">MPPPRDNFHGHQPGAAAPKRPEVIHTNNSPGERKAKIDAGVQQLRHYTSHGGKLFHSTSSKAWEGLGKTGGLVPPTMLRNYGVKRVTGEGDVNVPGEKSSVYFGQGSLGLGRALGYFELNQKSTNFSPHLYGGKELHEELSKTRHIVKNWNLPRGESFRNSNLTVDLKQAQSRLRQLETEKELRDALPHRARNTQPYPMMFDLVMGDRGEKKVNLDHRFNDGSGEVMVDRPVMFKDHLKRVFVPVNNMEHAKKQLDQMLGRGHSVEVIPMESLMQTLRYQRDEGRDREKASKAATSLQNKEMTFKGITQAESAIAGLYDQAAASLPLKGYY</sequence>
<protein>
    <submittedName>
        <fullName evidence="3">Uncharacterized protein</fullName>
    </submittedName>
</protein>
<organism evidence="3 4">
    <name type="scientific">Cystobacter fuscus (strain ATCC 25194 / DSM 2262 / NBRC 100088 / M29)</name>
    <dbReference type="NCBI Taxonomy" id="1242864"/>
    <lineage>
        <taxon>Bacteria</taxon>
        <taxon>Pseudomonadati</taxon>
        <taxon>Myxococcota</taxon>
        <taxon>Myxococcia</taxon>
        <taxon>Myxococcales</taxon>
        <taxon>Cystobacterineae</taxon>
        <taxon>Archangiaceae</taxon>
        <taxon>Cystobacter</taxon>
    </lineage>
</organism>
<evidence type="ECO:0000256" key="1">
    <source>
        <dbReference type="SAM" id="Coils"/>
    </source>
</evidence>
<feature type="coiled-coil region" evidence="1">
    <location>
        <begin position="160"/>
        <end position="187"/>
    </location>
</feature>
<keyword evidence="1" id="KW-0175">Coiled coil</keyword>
<evidence type="ECO:0000256" key="2">
    <source>
        <dbReference type="SAM" id="MobiDB-lite"/>
    </source>
</evidence>
<proteinExistence type="predicted"/>